<keyword evidence="3 5" id="KW-0808">Transferase</keyword>
<name>A0A511V8H1_9BACL</name>
<comment type="similarity">
    <text evidence="5">Belongs to the CbiD family.</text>
</comment>
<sequence length="368" mass="39216">MADEGKPMRHGYTTGSNATAATKAALLSLIRQEAVTEAEILLPIGDRVAFHMQNVTFDEYSAEASVIKDAGDDPDATHKALIVSTVTWTSEPGIVLDGGTGVGRVTKPGLPVPVGEAAINPVPRRMITETAREVLDAYNIKRGIRIVISVPEGEEIAKKTLNARLGIIGGISILGTRGTVVPFSTAAFKASIAQAISVAVEGGCEHLIATTGGRSEKFAMKLYDGYPEEAFIEMGDFVGFTLKMCKKYGVKRVALVGMMGKFSKVAQGIMMVHSKSAPVDFGFLAGVAEEAGVPGELIAQIREANTASQVGDLMRENGCDAFFEVLCRHVCYSGLKEMGGDAEIETTIITMKNEILGRERVDCRVLSK</sequence>
<dbReference type="Gene3D" id="3.30.2110.10">
    <property type="entry name" value="CbiD-like"/>
    <property type="match status" value="1"/>
</dbReference>
<dbReference type="NCBIfam" id="TIGR00312">
    <property type="entry name" value="cbiD"/>
    <property type="match status" value="1"/>
</dbReference>
<dbReference type="SUPFAM" id="SSF111342">
    <property type="entry name" value="CbiD-like"/>
    <property type="match status" value="1"/>
</dbReference>
<dbReference type="Proteomes" id="UP000321157">
    <property type="component" value="Unassembled WGS sequence"/>
</dbReference>
<dbReference type="EMBL" id="BJXX01000068">
    <property type="protein sequence ID" value="GEN34198.1"/>
    <property type="molecule type" value="Genomic_DNA"/>
</dbReference>
<dbReference type="GO" id="GO:0043780">
    <property type="term" value="F:cobalt-precorrin-5B C1-methyltransferase activity"/>
    <property type="evidence" value="ECO:0007669"/>
    <property type="project" value="RHEA"/>
</dbReference>
<dbReference type="InterPro" id="IPR002748">
    <property type="entry name" value="CbiD"/>
</dbReference>
<dbReference type="GO" id="GO:0019251">
    <property type="term" value="P:anaerobic cobalamin biosynthetic process"/>
    <property type="evidence" value="ECO:0007669"/>
    <property type="project" value="UniProtKB-UniRule"/>
</dbReference>
<keyword evidence="7" id="KW-1185">Reference proteome</keyword>
<keyword evidence="4 5" id="KW-0949">S-adenosyl-L-methionine</keyword>
<evidence type="ECO:0000256" key="1">
    <source>
        <dbReference type="ARBA" id="ARBA00022573"/>
    </source>
</evidence>
<dbReference type="PANTHER" id="PTHR35863:SF1">
    <property type="entry name" value="COBALT-PRECORRIN-5B C(1)-METHYLTRANSFERASE"/>
    <property type="match status" value="1"/>
</dbReference>
<dbReference type="GO" id="GO:0032259">
    <property type="term" value="P:methylation"/>
    <property type="evidence" value="ECO:0007669"/>
    <property type="project" value="UniProtKB-KW"/>
</dbReference>
<evidence type="ECO:0000256" key="2">
    <source>
        <dbReference type="ARBA" id="ARBA00022603"/>
    </source>
</evidence>
<dbReference type="RefSeq" id="WP_146809481.1">
    <property type="nucleotide sequence ID" value="NZ_BJXX01000068.1"/>
</dbReference>
<comment type="function">
    <text evidence="5">Catalyzes the methylation of C-1 in cobalt-precorrin-5B to form cobalt-precorrin-6A.</text>
</comment>
<dbReference type="EC" id="2.1.1.195" evidence="5"/>
<keyword evidence="2 5" id="KW-0489">Methyltransferase</keyword>
<dbReference type="InterPro" id="IPR036074">
    <property type="entry name" value="CbiD_sf"/>
</dbReference>
<dbReference type="UniPathway" id="UPA00148">
    <property type="reaction ID" value="UER00227"/>
</dbReference>
<evidence type="ECO:0000256" key="5">
    <source>
        <dbReference type="HAMAP-Rule" id="MF_00787"/>
    </source>
</evidence>
<proteinExistence type="inferred from homology"/>
<evidence type="ECO:0000313" key="6">
    <source>
        <dbReference type="EMBL" id="GEN34198.1"/>
    </source>
</evidence>
<organism evidence="6 7">
    <name type="scientific">Aneurinibacillus danicus</name>
    <dbReference type="NCBI Taxonomy" id="267746"/>
    <lineage>
        <taxon>Bacteria</taxon>
        <taxon>Bacillati</taxon>
        <taxon>Bacillota</taxon>
        <taxon>Bacilli</taxon>
        <taxon>Bacillales</taxon>
        <taxon>Paenibacillaceae</taxon>
        <taxon>Aneurinibacillus group</taxon>
        <taxon>Aneurinibacillus</taxon>
    </lineage>
</organism>
<dbReference type="OrthoDB" id="6439987at2"/>
<evidence type="ECO:0000313" key="7">
    <source>
        <dbReference type="Proteomes" id="UP000321157"/>
    </source>
</evidence>
<evidence type="ECO:0000256" key="3">
    <source>
        <dbReference type="ARBA" id="ARBA00022679"/>
    </source>
</evidence>
<dbReference type="HAMAP" id="MF_00787">
    <property type="entry name" value="CbiD"/>
    <property type="match status" value="1"/>
</dbReference>
<gene>
    <name evidence="5 6" type="primary">cbiD</name>
    <name evidence="6" type="ORF">ADA01nite_16580</name>
</gene>
<comment type="catalytic activity">
    <reaction evidence="5">
        <text>Co-precorrin-5B + S-adenosyl-L-methionine = Co-precorrin-6A + S-adenosyl-L-homocysteine</text>
        <dbReference type="Rhea" id="RHEA:26285"/>
        <dbReference type="ChEBI" id="CHEBI:57856"/>
        <dbReference type="ChEBI" id="CHEBI:59789"/>
        <dbReference type="ChEBI" id="CHEBI:60063"/>
        <dbReference type="ChEBI" id="CHEBI:60064"/>
        <dbReference type="EC" id="2.1.1.195"/>
    </reaction>
</comment>
<reference evidence="6 7" key="1">
    <citation type="submission" date="2019-07" db="EMBL/GenBank/DDBJ databases">
        <title>Whole genome shotgun sequence of Aneurinibacillus danicus NBRC 102444.</title>
        <authorList>
            <person name="Hosoyama A."/>
            <person name="Uohara A."/>
            <person name="Ohji S."/>
            <person name="Ichikawa N."/>
        </authorList>
    </citation>
    <scope>NUCLEOTIDE SEQUENCE [LARGE SCALE GENOMIC DNA]</scope>
    <source>
        <strain evidence="6 7">NBRC 102444</strain>
    </source>
</reference>
<accession>A0A511V8H1</accession>
<comment type="caution">
    <text evidence="6">The sequence shown here is derived from an EMBL/GenBank/DDBJ whole genome shotgun (WGS) entry which is preliminary data.</text>
</comment>
<protein>
    <recommendedName>
        <fullName evidence="5">Cobalt-precorrin-5B C(1)-methyltransferase</fullName>
        <ecNumber evidence="5">2.1.1.195</ecNumber>
    </recommendedName>
    <alternativeName>
        <fullName evidence="5">Cobalt-precorrin-6A synthase</fullName>
    </alternativeName>
</protein>
<comment type="pathway">
    <text evidence="5">Cofactor biosynthesis; adenosylcobalamin biosynthesis; cob(II)yrinate a,c-diamide from sirohydrochlorin (anaerobic route): step 6/10.</text>
</comment>
<dbReference type="NCBIfam" id="NF000849">
    <property type="entry name" value="PRK00075.1-1"/>
    <property type="match status" value="1"/>
</dbReference>
<dbReference type="PIRSF" id="PIRSF026782">
    <property type="entry name" value="CbiD"/>
    <property type="match status" value="1"/>
</dbReference>
<dbReference type="PANTHER" id="PTHR35863">
    <property type="entry name" value="COBALT-PRECORRIN-5B C(1)-METHYLTRANSFERASE"/>
    <property type="match status" value="1"/>
</dbReference>
<evidence type="ECO:0000256" key="4">
    <source>
        <dbReference type="ARBA" id="ARBA00022691"/>
    </source>
</evidence>
<dbReference type="AlphaFoldDB" id="A0A511V8H1"/>
<keyword evidence="1 5" id="KW-0169">Cobalamin biosynthesis</keyword>
<dbReference type="Pfam" id="PF01888">
    <property type="entry name" value="CbiD"/>
    <property type="match status" value="1"/>
</dbReference>